<evidence type="ECO:0000256" key="2">
    <source>
        <dbReference type="SAM" id="MobiDB-lite"/>
    </source>
</evidence>
<dbReference type="AlphaFoldDB" id="A0A6J2JL18"/>
<feature type="coiled-coil region" evidence="1">
    <location>
        <begin position="602"/>
        <end position="646"/>
    </location>
</feature>
<dbReference type="CDD" id="cd00063">
    <property type="entry name" value="FN3"/>
    <property type="match status" value="1"/>
</dbReference>
<evidence type="ECO:0000313" key="4">
    <source>
        <dbReference type="Proteomes" id="UP000504629"/>
    </source>
</evidence>
<evidence type="ECO:0000259" key="3">
    <source>
        <dbReference type="Pfam" id="PF16794"/>
    </source>
</evidence>
<proteinExistence type="predicted"/>
<accession>A0A6J2JL18</accession>
<keyword evidence="5 6" id="KW-0808">Transferase</keyword>
<gene>
    <name evidence="5 6" type="primary">LOC114242205</name>
</gene>
<dbReference type="InterPro" id="IPR056565">
    <property type="entry name" value="Fn3_ATF7IP"/>
</dbReference>
<protein>
    <submittedName>
        <fullName evidence="5 6">Probable serine/threonine-protein kinase kinX</fullName>
    </submittedName>
</protein>
<keyword evidence="1" id="KW-0175">Coiled coil</keyword>
<dbReference type="RefSeq" id="XP_028029078.1">
    <property type="nucleotide sequence ID" value="XM_028173277.1"/>
</dbReference>
<keyword evidence="5 6" id="KW-0418">Kinase</keyword>
<dbReference type="GO" id="GO:0016301">
    <property type="term" value="F:kinase activity"/>
    <property type="evidence" value="ECO:0007669"/>
    <property type="project" value="UniProtKB-KW"/>
</dbReference>
<evidence type="ECO:0000313" key="5">
    <source>
        <dbReference type="RefSeq" id="XP_028029078.1"/>
    </source>
</evidence>
<dbReference type="OrthoDB" id="2434995at2759"/>
<organism evidence="4 6">
    <name type="scientific">Bombyx mandarina</name>
    <name type="common">Wild silk moth</name>
    <name type="synonym">Wild silkworm</name>
    <dbReference type="NCBI Taxonomy" id="7092"/>
    <lineage>
        <taxon>Eukaryota</taxon>
        <taxon>Metazoa</taxon>
        <taxon>Ecdysozoa</taxon>
        <taxon>Arthropoda</taxon>
        <taxon>Hexapoda</taxon>
        <taxon>Insecta</taxon>
        <taxon>Pterygota</taxon>
        <taxon>Neoptera</taxon>
        <taxon>Endopterygota</taxon>
        <taxon>Lepidoptera</taxon>
        <taxon>Glossata</taxon>
        <taxon>Ditrysia</taxon>
        <taxon>Bombycoidea</taxon>
        <taxon>Bombycidae</taxon>
        <taxon>Bombycinae</taxon>
        <taxon>Bombyx</taxon>
    </lineage>
</organism>
<dbReference type="CTD" id="36133"/>
<dbReference type="GO" id="GO:0003712">
    <property type="term" value="F:transcription coregulator activity"/>
    <property type="evidence" value="ECO:0007669"/>
    <property type="project" value="TreeGrafter"/>
</dbReference>
<feature type="compositionally biased region" description="Basic and acidic residues" evidence="2">
    <location>
        <begin position="271"/>
        <end position="287"/>
    </location>
</feature>
<dbReference type="GeneID" id="114242205"/>
<dbReference type="InterPro" id="IPR036116">
    <property type="entry name" value="FN3_sf"/>
</dbReference>
<feature type="region of interest" description="Disordered" evidence="2">
    <location>
        <begin position="678"/>
        <end position="799"/>
    </location>
</feature>
<reference evidence="5 6" key="1">
    <citation type="submission" date="2025-04" db="UniProtKB">
        <authorList>
            <consortium name="RefSeq"/>
        </authorList>
    </citation>
    <scope>IDENTIFICATION</scope>
    <source>
        <tissue evidence="5 6">Silk gland</tissue>
    </source>
</reference>
<dbReference type="InterPro" id="IPR003961">
    <property type="entry name" value="FN3_dom"/>
</dbReference>
<feature type="region of interest" description="Disordered" evidence="2">
    <location>
        <begin position="254"/>
        <end position="302"/>
    </location>
</feature>
<dbReference type="GO" id="GO:0005667">
    <property type="term" value="C:transcription regulator complex"/>
    <property type="evidence" value="ECO:0007669"/>
    <property type="project" value="TreeGrafter"/>
</dbReference>
<dbReference type="SUPFAM" id="SSF49265">
    <property type="entry name" value="Fibronectin type III"/>
    <property type="match status" value="1"/>
</dbReference>
<dbReference type="RefSeq" id="XP_028029079.1">
    <property type="nucleotide sequence ID" value="XM_028173278.1"/>
</dbReference>
<dbReference type="KEGG" id="bman:114242205"/>
<dbReference type="PANTHER" id="PTHR23210:SF26">
    <property type="entry name" value="ACTIVATING TRANSCRIPTION FACTOR 7-INTERACTING PROTEIN 1"/>
    <property type="match status" value="1"/>
</dbReference>
<dbReference type="InterPro" id="IPR013783">
    <property type="entry name" value="Ig-like_fold"/>
</dbReference>
<feature type="compositionally biased region" description="Low complexity" evidence="2">
    <location>
        <begin position="698"/>
        <end position="711"/>
    </location>
</feature>
<name>A0A6J2JL18_BOMMA</name>
<evidence type="ECO:0000256" key="1">
    <source>
        <dbReference type="SAM" id="Coils"/>
    </source>
</evidence>
<sequence>MQLVVECQSPDIKADMSALEDILDTKLSSNTFIEDLKTNKSHQGNKENIFEDNCAVVNGKASIPDTIDASANTNCIVPHDELENSDLDEKLTENDTEVSKGNHTSDLLLESDQAQEIEQKNDKDSAETHKCNSDDIILLNKNPEIKVSSEFSIGPKVSAEEDIKISQNAPDPVERIDDKDECQQQENPEKVHKGSNIELNKSVSDHIQSINEYSEIAVPIKKDEVLTMEVVDHDSTNIVINSADTVVIVQDDVKDKSESTAQNTTDSCDGIDNKEDNSKKTPDKVCSDSDNENTIEKREKMEEEENITLEVIDVDKDEKNAIDTVDLQNELCKETQSSNAVFCSETEIQPVEIPIVSQNANSFSSPNQAMEVDTSPALKPPETSISNVHIVDLDEVTDSTTNSQTADKSEALAEIQKEPVKKVCRLSNTLDILSDEEDELANTKNTPEVVINEKPVEKHCINIEDDDDIMVIEDTKEANREMLTNKSDTTADGTKEITVEVTVENGEQKSNFMESIELSCNKVTKGDDSEHSKPDETLKVKSPEKLFKGPDETKLEKITDKPLVPTDFLKTSKKTLASMTREELEEFCILKIVESVVDRINLADTQSNLKTLAQSLDDYEKKTKMLAKQNRDLQVVLKSIQEEQKKTFSNSKPITPLKITRSVGMQVLMTDKSSLMLRKKVPQAPSAVPPLSIIKTRNQNNQSPQRSQASSKAPTNNENIPVPRLIPASNNTAKNNPKPTSPPSSSKASVSPMNGLRSNTAQKIPEKRTLSKDTSVTVDLTDDEPPNKVVARNPQPPVRLVSPQTLMGPQRSHFGQGIANSHRKVFIPISGPGPNGQARSTQAVLIKPHPPGMQRPRTAAPNIGRAQNQIKTNKPNQVHRHPAPMPEIMKQYHPPNWKALPPAPDLKLSKVENGIVISWKINGYQEDSYEEIASYQLYAYQETSAPPSTALWKKIGDVKALPLPMACTLTQFTAGYSYYFAVRAVDVKSRLGPFSEPGSILLPNKI</sequence>
<dbReference type="Gene3D" id="2.60.40.10">
    <property type="entry name" value="Immunoglobulins"/>
    <property type="match status" value="1"/>
</dbReference>
<evidence type="ECO:0000313" key="6">
    <source>
        <dbReference type="RefSeq" id="XP_028029079.1"/>
    </source>
</evidence>
<dbReference type="Proteomes" id="UP000504629">
    <property type="component" value="Unplaced"/>
</dbReference>
<dbReference type="GO" id="GO:0005634">
    <property type="term" value="C:nucleus"/>
    <property type="evidence" value="ECO:0007669"/>
    <property type="project" value="TreeGrafter"/>
</dbReference>
<keyword evidence="4" id="KW-1185">Reference proteome</keyword>
<dbReference type="Pfam" id="PF16794">
    <property type="entry name" value="fn3_4"/>
    <property type="match status" value="1"/>
</dbReference>
<dbReference type="InterPro" id="IPR026085">
    <property type="entry name" value="ATF7-int"/>
</dbReference>
<dbReference type="PANTHER" id="PTHR23210">
    <property type="entry name" value="ACTIVATING TRANSCRIPTION FACTOR 7 INTERACTING PROTEIN"/>
    <property type="match status" value="1"/>
</dbReference>
<feature type="domain" description="Activating transcription factor 7-interacting protein Fn3" evidence="3">
    <location>
        <begin position="900"/>
        <end position="998"/>
    </location>
</feature>
<feature type="compositionally biased region" description="Low complexity" evidence="2">
    <location>
        <begin position="727"/>
        <end position="752"/>
    </location>
</feature>
<dbReference type="GO" id="GO:0006355">
    <property type="term" value="P:regulation of DNA-templated transcription"/>
    <property type="evidence" value="ECO:0007669"/>
    <property type="project" value="TreeGrafter"/>
</dbReference>